<sequence>MRKAIKSDKPLYALINKNFIIRVLENPKENSLKNTKLTSVNKLSDYLQDEPLKIKFFNKALGGGKEKWTFLTRSRHKVKFHAK</sequence>
<evidence type="ECO:0000313" key="1">
    <source>
        <dbReference type="EMBL" id="MFB9095994.1"/>
    </source>
</evidence>
<dbReference type="RefSeq" id="WP_236457389.1">
    <property type="nucleotide sequence ID" value="NZ_CBCSGE010000006.1"/>
</dbReference>
<dbReference type="EMBL" id="JBHMEY010000012">
    <property type="protein sequence ID" value="MFB9095994.1"/>
    <property type="molecule type" value="Genomic_DNA"/>
</dbReference>
<keyword evidence="2" id="KW-1185">Reference proteome</keyword>
<organism evidence="1 2">
    <name type="scientific">Flavobacterium jumunjinense</name>
    <dbReference type="NCBI Taxonomy" id="998845"/>
    <lineage>
        <taxon>Bacteria</taxon>
        <taxon>Pseudomonadati</taxon>
        <taxon>Bacteroidota</taxon>
        <taxon>Flavobacteriia</taxon>
        <taxon>Flavobacteriales</taxon>
        <taxon>Flavobacteriaceae</taxon>
        <taxon>Flavobacterium</taxon>
    </lineage>
</organism>
<name>A0ABV5GKS7_9FLAO</name>
<evidence type="ECO:0000313" key="2">
    <source>
        <dbReference type="Proteomes" id="UP001589607"/>
    </source>
</evidence>
<reference evidence="1 2" key="1">
    <citation type="submission" date="2024-09" db="EMBL/GenBank/DDBJ databases">
        <authorList>
            <person name="Sun Q."/>
            <person name="Mori K."/>
        </authorList>
    </citation>
    <scope>NUCLEOTIDE SEQUENCE [LARGE SCALE GENOMIC DNA]</scope>
    <source>
        <strain evidence="1 2">CECT 7955</strain>
    </source>
</reference>
<proteinExistence type="predicted"/>
<dbReference type="Proteomes" id="UP001589607">
    <property type="component" value="Unassembled WGS sequence"/>
</dbReference>
<protein>
    <submittedName>
        <fullName evidence="1">Uncharacterized protein</fullName>
    </submittedName>
</protein>
<comment type="caution">
    <text evidence="1">The sequence shown here is derived from an EMBL/GenBank/DDBJ whole genome shotgun (WGS) entry which is preliminary data.</text>
</comment>
<gene>
    <name evidence="1" type="ORF">ACFFVF_05660</name>
</gene>
<accession>A0ABV5GKS7</accession>